<feature type="chain" id="PRO_5025488102" description="Palmitoyl-protein thioesterase 1" evidence="2">
    <location>
        <begin position="24"/>
        <end position="308"/>
    </location>
</feature>
<dbReference type="PANTHER" id="PTHR11247">
    <property type="entry name" value="PALMITOYL-PROTEIN THIOESTERASE/DOLICHYLDIPHOSPHATASE 1"/>
    <property type="match status" value="1"/>
</dbReference>
<evidence type="ECO:0000256" key="1">
    <source>
        <dbReference type="ARBA" id="ARBA00022801"/>
    </source>
</evidence>
<dbReference type="Proteomes" id="UP000467841">
    <property type="component" value="Unassembled WGS sequence"/>
</dbReference>
<dbReference type="SUPFAM" id="SSF53474">
    <property type="entry name" value="alpha/beta-Hydrolases"/>
    <property type="match status" value="1"/>
</dbReference>
<keyword evidence="1" id="KW-0378">Hydrolase</keyword>
<dbReference type="AlphaFoldDB" id="A0A6D2I6K1"/>
<reference evidence="3" key="1">
    <citation type="submission" date="2020-01" db="EMBL/GenBank/DDBJ databases">
        <authorList>
            <person name="Mishra B."/>
        </authorList>
    </citation>
    <scope>NUCLEOTIDE SEQUENCE [LARGE SCALE GENOMIC DNA]</scope>
</reference>
<feature type="signal peptide" evidence="2">
    <location>
        <begin position="1"/>
        <end position="23"/>
    </location>
</feature>
<protein>
    <recommendedName>
        <fullName evidence="5">Palmitoyl-protein thioesterase 1</fullName>
    </recommendedName>
</protein>
<dbReference type="Gene3D" id="3.40.50.1820">
    <property type="entry name" value="alpha/beta hydrolase"/>
    <property type="match status" value="1"/>
</dbReference>
<dbReference type="Pfam" id="PF02089">
    <property type="entry name" value="Palm_thioest"/>
    <property type="match status" value="1"/>
</dbReference>
<proteinExistence type="predicted"/>
<dbReference type="GO" id="GO:0016790">
    <property type="term" value="F:thiolester hydrolase activity"/>
    <property type="evidence" value="ECO:0007669"/>
    <property type="project" value="TreeGrafter"/>
</dbReference>
<dbReference type="PANTHER" id="PTHR11247:SF79">
    <property type="entry name" value="ALPHA_BETA-HYDROLASES SUPERFAMILY PROTEIN"/>
    <property type="match status" value="1"/>
</dbReference>
<keyword evidence="2" id="KW-0732">Signal</keyword>
<comment type="caution">
    <text evidence="3">The sequence shown here is derived from an EMBL/GenBank/DDBJ whole genome shotgun (WGS) entry which is preliminary data.</text>
</comment>
<evidence type="ECO:0000313" key="3">
    <source>
        <dbReference type="EMBL" id="CAA7023927.1"/>
    </source>
</evidence>
<organism evidence="3 4">
    <name type="scientific">Microthlaspi erraticum</name>
    <dbReference type="NCBI Taxonomy" id="1685480"/>
    <lineage>
        <taxon>Eukaryota</taxon>
        <taxon>Viridiplantae</taxon>
        <taxon>Streptophyta</taxon>
        <taxon>Embryophyta</taxon>
        <taxon>Tracheophyta</taxon>
        <taxon>Spermatophyta</taxon>
        <taxon>Magnoliopsida</taxon>
        <taxon>eudicotyledons</taxon>
        <taxon>Gunneridae</taxon>
        <taxon>Pentapetalae</taxon>
        <taxon>rosids</taxon>
        <taxon>malvids</taxon>
        <taxon>Brassicales</taxon>
        <taxon>Brassicaceae</taxon>
        <taxon>Coluteocarpeae</taxon>
        <taxon>Microthlaspi</taxon>
    </lineage>
</organism>
<dbReference type="InterPro" id="IPR029058">
    <property type="entry name" value="AB_hydrolase_fold"/>
</dbReference>
<sequence length="308" mass="33924">MGKKRFGVAVAVAFLALIHFSVSVPFVMLHGISADCSDETNSNFTQLLINQSGSQGFCLEIGNGEEDSWFKPLTKQVEIVCDQVKEKKELHEGYNIVARSQGNLVARGLIEFCDDGPKVYNYVSLAGPHAGISSVPFCGVFSNGVLCDKADNLMETLGVYTETVQNLVAPSGYVKIPKDIAAYVKGSKYLPKLNNEIPNQRNATYKDRFSDLDNLVLVMFEDDKVIVPKESSWFGFYGDNATAEEPVLPASQTQLYTEDWIGLKTLDNAGKVQFVSVPGQHDVMAIPDVMKYVVPYLQNNSSSVQRLN</sequence>
<keyword evidence="4" id="KW-1185">Reference proteome</keyword>
<dbReference type="OrthoDB" id="10263094at2759"/>
<accession>A0A6D2I6K1</accession>
<evidence type="ECO:0000313" key="4">
    <source>
        <dbReference type="Proteomes" id="UP000467841"/>
    </source>
</evidence>
<evidence type="ECO:0000256" key="2">
    <source>
        <dbReference type="SAM" id="SignalP"/>
    </source>
</evidence>
<dbReference type="EMBL" id="CACVBM020000843">
    <property type="protein sequence ID" value="CAA7023927.1"/>
    <property type="molecule type" value="Genomic_DNA"/>
</dbReference>
<gene>
    <name evidence="3" type="ORF">MERR_LOCUS11162</name>
</gene>
<name>A0A6D2I6K1_9BRAS</name>
<evidence type="ECO:0008006" key="5">
    <source>
        <dbReference type="Google" id="ProtNLM"/>
    </source>
</evidence>